<name>A0AAV4WPI0_9ARAC</name>
<reference evidence="2 3" key="1">
    <citation type="submission" date="2021-06" db="EMBL/GenBank/DDBJ databases">
        <title>Caerostris darwini draft genome.</title>
        <authorList>
            <person name="Kono N."/>
            <person name="Arakawa K."/>
        </authorList>
    </citation>
    <scope>NUCLEOTIDE SEQUENCE [LARGE SCALE GENOMIC DNA]</scope>
</reference>
<evidence type="ECO:0000313" key="3">
    <source>
        <dbReference type="Proteomes" id="UP001054837"/>
    </source>
</evidence>
<evidence type="ECO:0000313" key="2">
    <source>
        <dbReference type="EMBL" id="GIY84816.1"/>
    </source>
</evidence>
<accession>A0AAV4WPI0</accession>
<comment type="caution">
    <text evidence="2">The sequence shown here is derived from an EMBL/GenBank/DDBJ whole genome shotgun (WGS) entry which is preliminary data.</text>
</comment>
<dbReference type="Proteomes" id="UP001054837">
    <property type="component" value="Unassembled WGS sequence"/>
</dbReference>
<organism evidence="2 3">
    <name type="scientific">Caerostris darwini</name>
    <dbReference type="NCBI Taxonomy" id="1538125"/>
    <lineage>
        <taxon>Eukaryota</taxon>
        <taxon>Metazoa</taxon>
        <taxon>Ecdysozoa</taxon>
        <taxon>Arthropoda</taxon>
        <taxon>Chelicerata</taxon>
        <taxon>Arachnida</taxon>
        <taxon>Araneae</taxon>
        <taxon>Araneomorphae</taxon>
        <taxon>Entelegynae</taxon>
        <taxon>Araneoidea</taxon>
        <taxon>Araneidae</taxon>
        <taxon>Caerostris</taxon>
    </lineage>
</organism>
<dbReference type="EMBL" id="BPLQ01014972">
    <property type="protein sequence ID" value="GIY84816.1"/>
    <property type="molecule type" value="Genomic_DNA"/>
</dbReference>
<keyword evidence="1" id="KW-1133">Transmembrane helix</keyword>
<protein>
    <submittedName>
        <fullName evidence="2">Uncharacterized protein</fullName>
    </submittedName>
</protein>
<evidence type="ECO:0000256" key="1">
    <source>
        <dbReference type="SAM" id="Phobius"/>
    </source>
</evidence>
<proteinExistence type="predicted"/>
<keyword evidence="1" id="KW-0812">Transmembrane</keyword>
<feature type="transmembrane region" description="Helical" evidence="1">
    <location>
        <begin position="61"/>
        <end position="81"/>
    </location>
</feature>
<keyword evidence="1" id="KW-0472">Membrane</keyword>
<sequence length="114" mass="13257">MLALHGDTTKPIWQANVGSRWWHLWHPRGETSREMQLWARHINVKKTSFEKMRILGKRANVFRFGLLLTFFYSGRGMGVFFKVPGGVLLGRLWFFTVLHSVCQLYFGKPNVGGF</sequence>
<gene>
    <name evidence="2" type="ORF">CDAR_282131</name>
</gene>
<keyword evidence="3" id="KW-1185">Reference proteome</keyword>
<dbReference type="AlphaFoldDB" id="A0AAV4WPI0"/>